<dbReference type="Gene3D" id="3.30.460.90">
    <property type="match status" value="1"/>
</dbReference>
<dbReference type="EMBL" id="KK107693">
    <property type="protein sequence ID" value="EZA48044.1"/>
    <property type="molecule type" value="Genomic_DNA"/>
</dbReference>
<dbReference type="InterPro" id="IPR046903">
    <property type="entry name" value="Mab-21-like_nuc_Trfase"/>
</dbReference>
<evidence type="ECO:0000259" key="1">
    <source>
        <dbReference type="Pfam" id="PF03281"/>
    </source>
</evidence>
<keyword evidence="3" id="KW-1185">Reference proteome</keyword>
<dbReference type="STRING" id="2015173.A0A026VYV7"/>
<dbReference type="Pfam" id="PF03281">
    <property type="entry name" value="Mab-21"/>
    <property type="match status" value="1"/>
</dbReference>
<sequence length="269" mass="31686">MYMMMDPTDIAKYLVDDTVFKKLNRQFITLDPDDVRNNNQYLNEIIEKLIKLMQQQSKLFNKTYRRIVWAGSYYKKTRVGDPEEYDINLVIDLPIKQEDMKFTSQCPGYVKILSNIKWDNSFGKSMDPEYQEMKKLIDDESYLHQVKFRTWMEGILDKVARANSDTTRVANCDEIVLPVCGNLNVTDKIKQDKEEKRPRKQFRQTSTSSEEKLVMSKVSDSRKIQASFKILSYTRGKFSMSFCELIVLSLRLIKKHLGYLSLFNIIFLV</sequence>
<dbReference type="OrthoDB" id="6054650at2759"/>
<feature type="domain" description="Mab-21-like nucleotidyltransferase" evidence="1">
    <location>
        <begin position="73"/>
        <end position="165"/>
    </location>
</feature>
<organism evidence="2 3">
    <name type="scientific">Ooceraea biroi</name>
    <name type="common">Clonal raider ant</name>
    <name type="synonym">Cerapachys biroi</name>
    <dbReference type="NCBI Taxonomy" id="2015173"/>
    <lineage>
        <taxon>Eukaryota</taxon>
        <taxon>Metazoa</taxon>
        <taxon>Ecdysozoa</taxon>
        <taxon>Arthropoda</taxon>
        <taxon>Hexapoda</taxon>
        <taxon>Insecta</taxon>
        <taxon>Pterygota</taxon>
        <taxon>Neoptera</taxon>
        <taxon>Endopterygota</taxon>
        <taxon>Hymenoptera</taxon>
        <taxon>Apocrita</taxon>
        <taxon>Aculeata</taxon>
        <taxon>Formicoidea</taxon>
        <taxon>Formicidae</taxon>
        <taxon>Dorylinae</taxon>
        <taxon>Ooceraea</taxon>
    </lineage>
</organism>
<gene>
    <name evidence="2" type="ORF">X777_14420</name>
</gene>
<name>A0A026VYV7_OOCBI</name>
<reference evidence="2 3" key="1">
    <citation type="journal article" date="2014" name="Curr. Biol.">
        <title>The genome of the clonal raider ant Cerapachys biroi.</title>
        <authorList>
            <person name="Oxley P.R."/>
            <person name="Ji L."/>
            <person name="Fetter-Pruneda I."/>
            <person name="McKenzie S.K."/>
            <person name="Li C."/>
            <person name="Hu H."/>
            <person name="Zhang G."/>
            <person name="Kronauer D.J."/>
        </authorList>
    </citation>
    <scope>NUCLEOTIDE SEQUENCE [LARGE SCALE GENOMIC DNA]</scope>
</reference>
<proteinExistence type="predicted"/>
<protein>
    <recommendedName>
        <fullName evidence="1">Mab-21-like nucleotidyltransferase domain-containing protein</fullName>
    </recommendedName>
</protein>
<accession>A0A026VYV7</accession>
<dbReference type="Proteomes" id="UP000053097">
    <property type="component" value="Unassembled WGS sequence"/>
</dbReference>
<evidence type="ECO:0000313" key="2">
    <source>
        <dbReference type="EMBL" id="EZA48044.1"/>
    </source>
</evidence>
<dbReference type="AlphaFoldDB" id="A0A026VYV7"/>
<evidence type="ECO:0000313" key="3">
    <source>
        <dbReference type="Proteomes" id="UP000053097"/>
    </source>
</evidence>